<dbReference type="AlphaFoldDB" id="A0A2S7WTZ2"/>
<accession>A0A2S7WTZ2</accession>
<dbReference type="EMBL" id="MSCN01000001">
    <property type="protein sequence ID" value="PQJ81060.1"/>
    <property type="molecule type" value="Genomic_DNA"/>
</dbReference>
<reference evidence="2 3" key="1">
    <citation type="submission" date="2016-12" db="EMBL/GenBank/DDBJ databases">
        <title>Trade-off between light-utilization and light-protection in marine flavobacteria.</title>
        <authorList>
            <person name="Kumagai Y."/>
            <person name="Yoshizawa S."/>
            <person name="Kogure K."/>
            <person name="Iwasaki W."/>
        </authorList>
    </citation>
    <scope>NUCLEOTIDE SEQUENCE [LARGE SCALE GENOMIC DNA]</scope>
    <source>
        <strain evidence="2 3">NBRC 108759</strain>
    </source>
</reference>
<organism evidence="2 3">
    <name type="scientific">Polaribacter porphyrae</name>
    <dbReference type="NCBI Taxonomy" id="1137780"/>
    <lineage>
        <taxon>Bacteria</taxon>
        <taxon>Pseudomonadati</taxon>
        <taxon>Bacteroidota</taxon>
        <taxon>Flavobacteriia</taxon>
        <taxon>Flavobacteriales</taxon>
        <taxon>Flavobacteriaceae</taxon>
    </lineage>
</organism>
<dbReference type="InterPro" id="IPR011083">
    <property type="entry name" value="Phage_tail_collar_dom"/>
</dbReference>
<sequence>MFSNDPFLGEVILFAGNYAPRGWAFCKGQLLPISKNNALFAILGNTYGGDGRTTFALPNLSKNKPNGVNYIIALQGTYPSRS</sequence>
<dbReference type="SUPFAM" id="SSF88874">
    <property type="entry name" value="Receptor-binding domain of short tail fibre protein gp12"/>
    <property type="match status" value="1"/>
</dbReference>
<dbReference type="InterPro" id="IPR037053">
    <property type="entry name" value="Phage_tail_collar_dom_sf"/>
</dbReference>
<dbReference type="OrthoDB" id="9810174at2"/>
<evidence type="ECO:0000259" key="1">
    <source>
        <dbReference type="Pfam" id="PF07484"/>
    </source>
</evidence>
<evidence type="ECO:0000313" key="2">
    <source>
        <dbReference type="EMBL" id="PQJ81060.1"/>
    </source>
</evidence>
<keyword evidence="3" id="KW-1185">Reference proteome</keyword>
<protein>
    <submittedName>
        <fullName evidence="2">Phage tail protein</fullName>
    </submittedName>
</protein>
<comment type="caution">
    <text evidence="2">The sequence shown here is derived from an EMBL/GenBank/DDBJ whole genome shotgun (WGS) entry which is preliminary data.</text>
</comment>
<dbReference type="Gene3D" id="3.90.1340.10">
    <property type="entry name" value="Phage tail collar domain"/>
    <property type="match status" value="1"/>
</dbReference>
<dbReference type="Proteomes" id="UP000238882">
    <property type="component" value="Unassembled WGS sequence"/>
</dbReference>
<proteinExistence type="predicted"/>
<feature type="domain" description="Phage tail collar" evidence="1">
    <location>
        <begin position="9"/>
        <end position="62"/>
    </location>
</feature>
<gene>
    <name evidence="2" type="ORF">BTO18_16905</name>
</gene>
<dbReference type="Pfam" id="PF07484">
    <property type="entry name" value="Collar"/>
    <property type="match status" value="1"/>
</dbReference>
<name>A0A2S7WTZ2_9FLAO</name>
<evidence type="ECO:0000313" key="3">
    <source>
        <dbReference type="Proteomes" id="UP000238882"/>
    </source>
</evidence>